<feature type="region of interest" description="Disordered" evidence="1">
    <location>
        <begin position="38"/>
        <end position="72"/>
    </location>
</feature>
<evidence type="ECO:0000313" key="3">
    <source>
        <dbReference type="EMBL" id="RJT30919.1"/>
    </source>
</evidence>
<sequence>MQATVRSHRTLLCEDIMSRDVTRRGICCLITTSGRDSTMGTSEARRERDRYGRKGPVIDPPAQCPRPPRTSCMSPEAGGGQCHLNKYRLRVETRSNIGQACRESFPNIFFGVATIVALPPMACLHLAAGLQPARARLQPAGRSA</sequence>
<accession>A0A3A5KE89</accession>
<dbReference type="Proteomes" id="UP000272706">
    <property type="component" value="Unassembled WGS sequence"/>
</dbReference>
<evidence type="ECO:0000313" key="4">
    <source>
        <dbReference type="Proteomes" id="UP000272706"/>
    </source>
</evidence>
<keyword evidence="2" id="KW-1133">Transmembrane helix</keyword>
<proteinExistence type="predicted"/>
<reference evidence="3 4" key="1">
    <citation type="submission" date="2018-09" db="EMBL/GenBank/DDBJ databases">
        <title>Mesorhizobium carmichaelinearum sp. nov. isolated from Carmichaelinea spp. root nodules in New Zealand.</title>
        <authorList>
            <person name="De Meyer S.E."/>
        </authorList>
    </citation>
    <scope>NUCLEOTIDE SEQUENCE [LARGE SCALE GENOMIC DNA]</scope>
    <source>
        <strain evidence="3 4">ICMP19557</strain>
    </source>
</reference>
<protein>
    <submittedName>
        <fullName evidence="3">Uncharacterized protein</fullName>
    </submittedName>
</protein>
<feature type="compositionally biased region" description="Pro residues" evidence="1">
    <location>
        <begin position="58"/>
        <end position="68"/>
    </location>
</feature>
<dbReference type="AlphaFoldDB" id="A0A3A5KE89"/>
<feature type="compositionally biased region" description="Basic and acidic residues" evidence="1">
    <location>
        <begin position="43"/>
        <end position="52"/>
    </location>
</feature>
<organism evidence="3 4">
    <name type="scientific">Mesorhizobium waimense</name>
    <dbReference type="NCBI Taxonomy" id="1300307"/>
    <lineage>
        <taxon>Bacteria</taxon>
        <taxon>Pseudomonadati</taxon>
        <taxon>Pseudomonadota</taxon>
        <taxon>Alphaproteobacteria</taxon>
        <taxon>Hyphomicrobiales</taxon>
        <taxon>Phyllobacteriaceae</taxon>
        <taxon>Mesorhizobium</taxon>
    </lineage>
</organism>
<keyword evidence="2" id="KW-0812">Transmembrane</keyword>
<gene>
    <name evidence="3" type="ORF">D3227_29120</name>
</gene>
<dbReference type="EMBL" id="QZWZ01000032">
    <property type="protein sequence ID" value="RJT30919.1"/>
    <property type="molecule type" value="Genomic_DNA"/>
</dbReference>
<evidence type="ECO:0000256" key="2">
    <source>
        <dbReference type="SAM" id="Phobius"/>
    </source>
</evidence>
<keyword evidence="4" id="KW-1185">Reference proteome</keyword>
<name>A0A3A5KE89_9HYPH</name>
<evidence type="ECO:0000256" key="1">
    <source>
        <dbReference type="SAM" id="MobiDB-lite"/>
    </source>
</evidence>
<keyword evidence="2" id="KW-0472">Membrane</keyword>
<comment type="caution">
    <text evidence="3">The sequence shown here is derived from an EMBL/GenBank/DDBJ whole genome shotgun (WGS) entry which is preliminary data.</text>
</comment>
<feature type="transmembrane region" description="Helical" evidence="2">
    <location>
        <begin position="108"/>
        <end position="128"/>
    </location>
</feature>